<feature type="domain" description="C2H2-type" evidence="6">
    <location>
        <begin position="114"/>
        <end position="141"/>
    </location>
</feature>
<evidence type="ECO:0000256" key="5">
    <source>
        <dbReference type="PROSITE-ProRule" id="PRU00042"/>
    </source>
</evidence>
<dbReference type="Gene3D" id="3.30.160.60">
    <property type="entry name" value="Classic Zinc Finger"/>
    <property type="match status" value="2"/>
</dbReference>
<proteinExistence type="evidence at transcript level"/>
<evidence type="ECO:0000256" key="4">
    <source>
        <dbReference type="ARBA" id="ARBA00022833"/>
    </source>
</evidence>
<name>A0A0K8RHN0_IXORI</name>
<evidence type="ECO:0000256" key="2">
    <source>
        <dbReference type="ARBA" id="ARBA00022737"/>
    </source>
</evidence>
<dbReference type="InterPro" id="IPR036236">
    <property type="entry name" value="Znf_C2H2_sf"/>
</dbReference>
<dbReference type="AlphaFoldDB" id="A0A0K8RHN0"/>
<dbReference type="EMBL" id="GADI01003425">
    <property type="protein sequence ID" value="JAA70383.1"/>
    <property type="molecule type" value="mRNA"/>
</dbReference>
<dbReference type="SMART" id="SM00355">
    <property type="entry name" value="ZnF_C2H2"/>
    <property type="match status" value="3"/>
</dbReference>
<accession>A0A0K8RHN0</accession>
<dbReference type="PROSITE" id="PS00028">
    <property type="entry name" value="ZINC_FINGER_C2H2_1"/>
    <property type="match status" value="1"/>
</dbReference>
<evidence type="ECO:0000256" key="1">
    <source>
        <dbReference type="ARBA" id="ARBA00022723"/>
    </source>
</evidence>
<dbReference type="PANTHER" id="PTHR23234:SF10">
    <property type="entry name" value="RIKEN CDNA 6720489N17 GENE-RELATED"/>
    <property type="match status" value="1"/>
</dbReference>
<dbReference type="GO" id="GO:0006355">
    <property type="term" value="P:regulation of DNA-templated transcription"/>
    <property type="evidence" value="ECO:0007669"/>
    <property type="project" value="UniProtKB-ARBA"/>
</dbReference>
<dbReference type="InterPro" id="IPR050758">
    <property type="entry name" value="Znf_C2H2-type"/>
</dbReference>
<dbReference type="GO" id="GO:0008270">
    <property type="term" value="F:zinc ion binding"/>
    <property type="evidence" value="ECO:0007669"/>
    <property type="project" value="UniProtKB-KW"/>
</dbReference>
<dbReference type="InterPro" id="IPR013087">
    <property type="entry name" value="Znf_C2H2_type"/>
</dbReference>
<dbReference type="FunFam" id="3.30.160.60:FF:002343">
    <property type="entry name" value="Zinc finger protein 33A"/>
    <property type="match status" value="1"/>
</dbReference>
<dbReference type="SUPFAM" id="SSF57667">
    <property type="entry name" value="beta-beta-alpha zinc fingers"/>
    <property type="match status" value="1"/>
</dbReference>
<keyword evidence="3 5" id="KW-0863">Zinc-finger</keyword>
<keyword evidence="2" id="KW-0677">Repeat</keyword>
<dbReference type="PROSITE" id="PS50157">
    <property type="entry name" value="ZINC_FINGER_C2H2_2"/>
    <property type="match status" value="2"/>
</dbReference>
<reference evidence="7" key="1">
    <citation type="submission" date="2012-12" db="EMBL/GenBank/DDBJ databases">
        <title>Identification and characterization of a phenylalanine ammonia-lyase gene family in Isatis indigotica Fort.</title>
        <authorList>
            <person name="Liu Q."/>
            <person name="Chen J."/>
            <person name="Zhou X."/>
            <person name="Di P."/>
            <person name="Xiao Y."/>
            <person name="Xuan H."/>
            <person name="Zhang L."/>
            <person name="Chen W."/>
        </authorList>
    </citation>
    <scope>NUCLEOTIDE SEQUENCE</scope>
    <source>
        <tissue evidence="7">Salivary gland</tissue>
    </source>
</reference>
<keyword evidence="4" id="KW-0862">Zinc</keyword>
<evidence type="ECO:0000313" key="7">
    <source>
        <dbReference type="EMBL" id="JAA70383.1"/>
    </source>
</evidence>
<evidence type="ECO:0000259" key="6">
    <source>
        <dbReference type="PROSITE" id="PS50157"/>
    </source>
</evidence>
<feature type="domain" description="C2H2-type" evidence="6">
    <location>
        <begin position="86"/>
        <end position="113"/>
    </location>
</feature>
<dbReference type="PANTHER" id="PTHR23234">
    <property type="entry name" value="ZNF44 PROTEIN"/>
    <property type="match status" value="1"/>
</dbReference>
<organism evidence="7">
    <name type="scientific">Ixodes ricinus</name>
    <name type="common">Common tick</name>
    <name type="synonym">Acarus ricinus</name>
    <dbReference type="NCBI Taxonomy" id="34613"/>
    <lineage>
        <taxon>Eukaryota</taxon>
        <taxon>Metazoa</taxon>
        <taxon>Ecdysozoa</taxon>
        <taxon>Arthropoda</taxon>
        <taxon>Chelicerata</taxon>
        <taxon>Arachnida</taxon>
        <taxon>Acari</taxon>
        <taxon>Parasitiformes</taxon>
        <taxon>Ixodida</taxon>
        <taxon>Ixodoidea</taxon>
        <taxon>Ixodidae</taxon>
        <taxon>Ixodinae</taxon>
        <taxon>Ixodes</taxon>
    </lineage>
</organism>
<keyword evidence="1" id="KW-0479">Metal-binding</keyword>
<protein>
    <submittedName>
        <fullName evidence="7">Putative zinc finger protein</fullName>
    </submittedName>
</protein>
<sequence length="174" mass="19639">MEPIQSSSCGDEAALLGKTSCPLKVTEDIWFGCCSCTYFTRDQHGIVSHLVAHGDEQVKCQPPSTFPASKFKVHSNSEKHRSDKLFKCNPCPDVFTQNSSVIDHNRTHTGEKSYTSKLCSQDFACNGNLIEHNRTHTGEKPFKCEALPQRVYSQFLFEKLSNYEYVVNVTVERP</sequence>
<evidence type="ECO:0000256" key="3">
    <source>
        <dbReference type="ARBA" id="ARBA00022771"/>
    </source>
</evidence>